<evidence type="ECO:0000313" key="2">
    <source>
        <dbReference type="EMBL" id="KJB81528.1"/>
    </source>
</evidence>
<organism evidence="2 3">
    <name type="scientific">Gossypium raimondii</name>
    <name type="common">Peruvian cotton</name>
    <name type="synonym">Gossypium klotzschianum subsp. raimondii</name>
    <dbReference type="NCBI Taxonomy" id="29730"/>
    <lineage>
        <taxon>Eukaryota</taxon>
        <taxon>Viridiplantae</taxon>
        <taxon>Streptophyta</taxon>
        <taxon>Embryophyta</taxon>
        <taxon>Tracheophyta</taxon>
        <taxon>Spermatophyta</taxon>
        <taxon>Magnoliopsida</taxon>
        <taxon>eudicotyledons</taxon>
        <taxon>Gunneridae</taxon>
        <taxon>Pentapetalae</taxon>
        <taxon>rosids</taxon>
        <taxon>malvids</taxon>
        <taxon>Malvales</taxon>
        <taxon>Malvaceae</taxon>
        <taxon>Malvoideae</taxon>
        <taxon>Gossypium</taxon>
    </lineage>
</organism>
<keyword evidence="3" id="KW-1185">Reference proteome</keyword>
<proteinExistence type="predicted"/>
<evidence type="ECO:0000313" key="3">
    <source>
        <dbReference type="Proteomes" id="UP000032304"/>
    </source>
</evidence>
<dbReference type="Gramene" id="KJB81528">
    <property type="protein sequence ID" value="KJB81528"/>
    <property type="gene ID" value="B456_013G148500"/>
</dbReference>
<accession>A0A0D2U1N7</accession>
<dbReference type="OMA" id="WESINQT"/>
<dbReference type="Proteomes" id="UP000032304">
    <property type="component" value="Chromosome 13"/>
</dbReference>
<feature type="compositionally biased region" description="Basic and acidic residues" evidence="1">
    <location>
        <begin position="92"/>
        <end position="103"/>
    </location>
</feature>
<feature type="compositionally biased region" description="Basic residues" evidence="1">
    <location>
        <begin position="57"/>
        <end position="67"/>
    </location>
</feature>
<protein>
    <submittedName>
        <fullName evidence="2">Uncharacterized protein</fullName>
    </submittedName>
</protein>
<name>A0A0D2U1N7_GOSRA</name>
<evidence type="ECO:0000256" key="1">
    <source>
        <dbReference type="SAM" id="MobiDB-lite"/>
    </source>
</evidence>
<reference evidence="2 3" key="1">
    <citation type="journal article" date="2012" name="Nature">
        <title>Repeated polyploidization of Gossypium genomes and the evolution of spinnable cotton fibres.</title>
        <authorList>
            <person name="Paterson A.H."/>
            <person name="Wendel J.F."/>
            <person name="Gundlach H."/>
            <person name="Guo H."/>
            <person name="Jenkins J."/>
            <person name="Jin D."/>
            <person name="Llewellyn D."/>
            <person name="Showmaker K.C."/>
            <person name="Shu S."/>
            <person name="Udall J."/>
            <person name="Yoo M.J."/>
            <person name="Byers R."/>
            <person name="Chen W."/>
            <person name="Doron-Faigenboim A."/>
            <person name="Duke M.V."/>
            <person name="Gong L."/>
            <person name="Grimwood J."/>
            <person name="Grover C."/>
            <person name="Grupp K."/>
            <person name="Hu G."/>
            <person name="Lee T.H."/>
            <person name="Li J."/>
            <person name="Lin L."/>
            <person name="Liu T."/>
            <person name="Marler B.S."/>
            <person name="Page J.T."/>
            <person name="Roberts A.W."/>
            <person name="Romanel E."/>
            <person name="Sanders W.S."/>
            <person name="Szadkowski E."/>
            <person name="Tan X."/>
            <person name="Tang H."/>
            <person name="Xu C."/>
            <person name="Wang J."/>
            <person name="Wang Z."/>
            <person name="Zhang D."/>
            <person name="Zhang L."/>
            <person name="Ashrafi H."/>
            <person name="Bedon F."/>
            <person name="Bowers J.E."/>
            <person name="Brubaker C.L."/>
            <person name="Chee P.W."/>
            <person name="Das S."/>
            <person name="Gingle A.R."/>
            <person name="Haigler C.H."/>
            <person name="Harker D."/>
            <person name="Hoffmann L.V."/>
            <person name="Hovav R."/>
            <person name="Jones D.C."/>
            <person name="Lemke C."/>
            <person name="Mansoor S."/>
            <person name="ur Rahman M."/>
            <person name="Rainville L.N."/>
            <person name="Rambani A."/>
            <person name="Reddy U.K."/>
            <person name="Rong J.K."/>
            <person name="Saranga Y."/>
            <person name="Scheffler B.E."/>
            <person name="Scheffler J.A."/>
            <person name="Stelly D.M."/>
            <person name="Triplett B.A."/>
            <person name="Van Deynze A."/>
            <person name="Vaslin M.F."/>
            <person name="Waghmare V.N."/>
            <person name="Walford S.A."/>
            <person name="Wright R.J."/>
            <person name="Zaki E.A."/>
            <person name="Zhang T."/>
            <person name="Dennis E.S."/>
            <person name="Mayer K.F."/>
            <person name="Peterson D.G."/>
            <person name="Rokhsar D.S."/>
            <person name="Wang X."/>
            <person name="Schmutz J."/>
        </authorList>
    </citation>
    <scope>NUCLEOTIDE SEQUENCE [LARGE SCALE GENOMIC DNA]</scope>
</reference>
<dbReference type="AlphaFoldDB" id="A0A0D2U1N7"/>
<feature type="compositionally biased region" description="Basic and acidic residues" evidence="1">
    <location>
        <begin position="68"/>
        <end position="78"/>
    </location>
</feature>
<feature type="region of interest" description="Disordered" evidence="1">
    <location>
        <begin position="51"/>
        <end position="103"/>
    </location>
</feature>
<feature type="region of interest" description="Disordered" evidence="1">
    <location>
        <begin position="1"/>
        <end position="28"/>
    </location>
</feature>
<feature type="compositionally biased region" description="Basic and acidic residues" evidence="1">
    <location>
        <begin position="1"/>
        <end position="19"/>
    </location>
</feature>
<feature type="compositionally biased region" description="Polar residues" evidence="1">
    <location>
        <begin position="79"/>
        <end position="88"/>
    </location>
</feature>
<gene>
    <name evidence="2" type="ORF">B456_013G148500</name>
</gene>
<sequence>MELVKEKPLRNESKSEVKAIKRRRRPQRIQKLSQIQCLIIYYINCTDLHNPPFPPLRSKRKKKKTHPQIKDSRERRWESINQTTTAPNLSRIGERTQENKHTP</sequence>
<dbReference type="EMBL" id="CM001752">
    <property type="protein sequence ID" value="KJB81528.1"/>
    <property type="molecule type" value="Genomic_DNA"/>
</dbReference>